<evidence type="ECO:0000313" key="9">
    <source>
        <dbReference type="Proteomes" id="UP001149074"/>
    </source>
</evidence>
<keyword evidence="3" id="KW-0285">Flavoprotein</keyword>
<evidence type="ECO:0000256" key="4">
    <source>
        <dbReference type="ARBA" id="ARBA00022827"/>
    </source>
</evidence>
<dbReference type="InterPro" id="IPR050775">
    <property type="entry name" value="FAD-binding_Monooxygenases"/>
</dbReference>
<dbReference type="PANTHER" id="PTHR43098">
    <property type="entry name" value="L-ORNITHINE N(5)-MONOOXYGENASE-RELATED"/>
    <property type="match status" value="1"/>
</dbReference>
<keyword evidence="9" id="KW-1185">Reference proteome</keyword>
<sequence length="106" mass="12609">MVKKGRVENRAERQHAKFSKNLGVQIIQELGPDAKSLSVFHRTPNFALPMRRKILYPEGQNRATSRYPELYDLRERYFGGFAYEWDDRNTLSNTPEARETFWESLW</sequence>
<dbReference type="Proteomes" id="UP001149074">
    <property type="component" value="Unassembled WGS sequence"/>
</dbReference>
<keyword evidence="4" id="KW-0274">FAD</keyword>
<evidence type="ECO:0000256" key="6">
    <source>
        <dbReference type="ARBA" id="ARBA00023002"/>
    </source>
</evidence>
<proteinExistence type="inferred from homology"/>
<comment type="caution">
    <text evidence="8">The sequence shown here is derived from an EMBL/GenBank/DDBJ whole genome shotgun (WGS) entry which is preliminary data.</text>
</comment>
<evidence type="ECO:0000313" key="8">
    <source>
        <dbReference type="EMBL" id="KAJ5082021.1"/>
    </source>
</evidence>
<evidence type="ECO:0000256" key="1">
    <source>
        <dbReference type="ARBA" id="ARBA00001974"/>
    </source>
</evidence>
<evidence type="ECO:0000256" key="5">
    <source>
        <dbReference type="ARBA" id="ARBA00022857"/>
    </source>
</evidence>
<organism evidence="8 9">
    <name type="scientific">Penicillium argentinense</name>
    <dbReference type="NCBI Taxonomy" id="1131581"/>
    <lineage>
        <taxon>Eukaryota</taxon>
        <taxon>Fungi</taxon>
        <taxon>Dikarya</taxon>
        <taxon>Ascomycota</taxon>
        <taxon>Pezizomycotina</taxon>
        <taxon>Eurotiomycetes</taxon>
        <taxon>Eurotiomycetidae</taxon>
        <taxon>Eurotiales</taxon>
        <taxon>Aspergillaceae</taxon>
        <taxon>Penicillium</taxon>
    </lineage>
</organism>
<name>A0A9W9JUK5_9EURO</name>
<comment type="similarity">
    <text evidence="2">Belongs to the FAD-binding monooxygenase family.</text>
</comment>
<dbReference type="AlphaFoldDB" id="A0A9W9JUK5"/>
<dbReference type="OrthoDB" id="66881at2759"/>
<dbReference type="GeneID" id="81362534"/>
<reference evidence="8" key="2">
    <citation type="journal article" date="2023" name="IMA Fungus">
        <title>Comparative genomic study of the Penicillium genus elucidates a diverse pangenome and 15 lateral gene transfer events.</title>
        <authorList>
            <person name="Petersen C."/>
            <person name="Sorensen T."/>
            <person name="Nielsen M.R."/>
            <person name="Sondergaard T.E."/>
            <person name="Sorensen J.L."/>
            <person name="Fitzpatrick D.A."/>
            <person name="Frisvad J.C."/>
            <person name="Nielsen K.L."/>
        </authorList>
    </citation>
    <scope>NUCLEOTIDE SEQUENCE</scope>
    <source>
        <strain evidence="8">IBT 30761</strain>
    </source>
</reference>
<comment type="cofactor">
    <cofactor evidence="1">
        <name>FAD</name>
        <dbReference type="ChEBI" id="CHEBI:57692"/>
    </cofactor>
</comment>
<dbReference type="GO" id="GO:0004497">
    <property type="term" value="F:monooxygenase activity"/>
    <property type="evidence" value="ECO:0007669"/>
    <property type="project" value="UniProtKB-KW"/>
</dbReference>
<dbReference type="EMBL" id="JAPQKI010000011">
    <property type="protein sequence ID" value="KAJ5082021.1"/>
    <property type="molecule type" value="Genomic_DNA"/>
</dbReference>
<keyword evidence="6" id="KW-0560">Oxidoreductase</keyword>
<keyword evidence="7" id="KW-0503">Monooxygenase</keyword>
<evidence type="ECO:0000256" key="3">
    <source>
        <dbReference type="ARBA" id="ARBA00022630"/>
    </source>
</evidence>
<dbReference type="RefSeq" id="XP_056468543.1">
    <property type="nucleotide sequence ID" value="XM_056623555.1"/>
</dbReference>
<dbReference type="PANTHER" id="PTHR43098:SF3">
    <property type="entry name" value="L-ORNITHINE N(5)-MONOOXYGENASE-RELATED"/>
    <property type="match status" value="1"/>
</dbReference>
<protein>
    <submittedName>
        <fullName evidence="8">Uncharacterized protein</fullName>
    </submittedName>
</protein>
<evidence type="ECO:0000256" key="2">
    <source>
        <dbReference type="ARBA" id="ARBA00010139"/>
    </source>
</evidence>
<gene>
    <name evidence="8" type="ORF">N7532_011064</name>
</gene>
<evidence type="ECO:0000256" key="7">
    <source>
        <dbReference type="ARBA" id="ARBA00023033"/>
    </source>
</evidence>
<keyword evidence="5" id="KW-0521">NADP</keyword>
<accession>A0A9W9JUK5</accession>
<reference evidence="8" key="1">
    <citation type="submission" date="2022-11" db="EMBL/GenBank/DDBJ databases">
        <authorList>
            <person name="Petersen C."/>
        </authorList>
    </citation>
    <scope>NUCLEOTIDE SEQUENCE</scope>
    <source>
        <strain evidence="8">IBT 30761</strain>
    </source>
</reference>